<comment type="caution">
    <text evidence="8">The sequence shown here is derived from an EMBL/GenBank/DDBJ whole genome shotgun (WGS) entry which is preliminary data.</text>
</comment>
<feature type="compositionally biased region" description="Pro residues" evidence="5">
    <location>
        <begin position="737"/>
        <end position="747"/>
    </location>
</feature>
<reference evidence="8 9" key="1">
    <citation type="submission" date="2018-03" db="EMBL/GenBank/DDBJ databases">
        <title>Aquarubrobacter algicola gen. nov., sp. nov., a novel actinobacterium isolated from shallow eutrophic lake during the end of cyanobacterial harmful algal blooms.</title>
        <authorList>
            <person name="Chun S.J."/>
        </authorList>
    </citation>
    <scope>NUCLEOTIDE SEQUENCE [LARGE SCALE GENOMIC DNA]</scope>
    <source>
        <strain evidence="8 9">Seoho-28</strain>
    </source>
</reference>
<evidence type="ECO:0000313" key="9">
    <source>
        <dbReference type="Proteomes" id="UP000240739"/>
    </source>
</evidence>
<evidence type="ECO:0000256" key="1">
    <source>
        <dbReference type="ARBA" id="ARBA00004141"/>
    </source>
</evidence>
<keyword evidence="9" id="KW-1185">Reference proteome</keyword>
<feature type="compositionally biased region" description="Low complexity" evidence="5">
    <location>
        <begin position="748"/>
        <end position="762"/>
    </location>
</feature>
<evidence type="ECO:0000256" key="3">
    <source>
        <dbReference type="ARBA" id="ARBA00022989"/>
    </source>
</evidence>
<feature type="transmembrane region" description="Helical" evidence="6">
    <location>
        <begin position="301"/>
        <end position="322"/>
    </location>
</feature>
<dbReference type="Pfam" id="PF04932">
    <property type="entry name" value="Wzy_C"/>
    <property type="match status" value="1"/>
</dbReference>
<keyword evidence="4 6" id="KW-0472">Membrane</keyword>
<organism evidence="8 9">
    <name type="scientific">Paraconexibacter algicola</name>
    <dbReference type="NCBI Taxonomy" id="2133960"/>
    <lineage>
        <taxon>Bacteria</taxon>
        <taxon>Bacillati</taxon>
        <taxon>Actinomycetota</taxon>
        <taxon>Thermoleophilia</taxon>
        <taxon>Solirubrobacterales</taxon>
        <taxon>Paraconexibacteraceae</taxon>
        <taxon>Paraconexibacter</taxon>
    </lineage>
</organism>
<dbReference type="InterPro" id="IPR007016">
    <property type="entry name" value="O-antigen_ligase-rel_domated"/>
</dbReference>
<feature type="transmembrane region" description="Helical" evidence="6">
    <location>
        <begin position="29"/>
        <end position="46"/>
    </location>
</feature>
<evidence type="ECO:0000256" key="4">
    <source>
        <dbReference type="ARBA" id="ARBA00023136"/>
    </source>
</evidence>
<feature type="domain" description="O-antigen ligase-related" evidence="7">
    <location>
        <begin position="311"/>
        <end position="457"/>
    </location>
</feature>
<feature type="transmembrane region" description="Helical" evidence="6">
    <location>
        <begin position="240"/>
        <end position="256"/>
    </location>
</feature>
<keyword evidence="3 6" id="KW-1133">Transmembrane helix</keyword>
<feature type="transmembrane region" description="Helical" evidence="6">
    <location>
        <begin position="338"/>
        <end position="359"/>
    </location>
</feature>
<keyword evidence="2 6" id="KW-0812">Transmembrane</keyword>
<feature type="transmembrane region" description="Helical" evidence="6">
    <location>
        <begin position="83"/>
        <end position="106"/>
    </location>
</feature>
<feature type="transmembrane region" description="Helical" evidence="6">
    <location>
        <begin position="218"/>
        <end position="234"/>
    </location>
</feature>
<dbReference type="Gene3D" id="1.25.40.10">
    <property type="entry name" value="Tetratricopeptide repeat domain"/>
    <property type="match status" value="1"/>
</dbReference>
<proteinExistence type="predicted"/>
<feature type="transmembrane region" description="Helical" evidence="6">
    <location>
        <begin position="188"/>
        <end position="206"/>
    </location>
</feature>
<gene>
    <name evidence="8" type="ORF">C7Y72_09865</name>
</gene>
<dbReference type="PANTHER" id="PTHR37422">
    <property type="entry name" value="TEICHURONIC ACID BIOSYNTHESIS PROTEIN TUAE"/>
    <property type="match status" value="1"/>
</dbReference>
<dbReference type="RefSeq" id="WP_107568573.1">
    <property type="nucleotide sequence ID" value="NZ_PYYB01000001.1"/>
</dbReference>
<dbReference type="SUPFAM" id="SSF48452">
    <property type="entry name" value="TPR-like"/>
    <property type="match status" value="1"/>
</dbReference>
<feature type="transmembrane region" description="Helical" evidence="6">
    <location>
        <begin position="263"/>
        <end position="281"/>
    </location>
</feature>
<comment type="subcellular location">
    <subcellularLocation>
        <location evidence="1">Membrane</location>
        <topology evidence="1">Multi-pass membrane protein</topology>
    </subcellularLocation>
</comment>
<dbReference type="EMBL" id="PYYB01000001">
    <property type="protein sequence ID" value="PTL59929.1"/>
    <property type="molecule type" value="Genomic_DNA"/>
</dbReference>
<dbReference type="PANTHER" id="PTHR37422:SF13">
    <property type="entry name" value="LIPOPOLYSACCHARIDE BIOSYNTHESIS PROTEIN PA4999-RELATED"/>
    <property type="match status" value="1"/>
</dbReference>
<evidence type="ECO:0000313" key="8">
    <source>
        <dbReference type="EMBL" id="PTL59929.1"/>
    </source>
</evidence>
<feature type="compositionally biased region" description="Low complexity" evidence="5">
    <location>
        <begin position="717"/>
        <end position="736"/>
    </location>
</feature>
<name>A0A2T4UL07_9ACTN</name>
<accession>A0A2T4UL07</accession>
<sequence length="762" mass="78895">MQAVASQPTRAAGATTPALSDAHRDGRRVQIALLLVVLYGIFRNGATGLDAAAWTITLAALLGLAVVAVSLRPGGPRPRTARGGRVGLALLAAFALWSGLTFLWTVEPSGTWRELNRAVLYAIVAATAMAAASLAGDRAIERTALGLLAVATLTALWAIAGKLIPGVTLFGLVDLDHTRDLARLRAPLGYWNALALICVLGIPIGLRLTTDRARSPRVRLGALAILFLLATTQLMTYSRGGILALVVSIGLLTALGPHRLRTLIVVAVVAACAAPGLVYAFETDALVGNGVPLDTRESAGLKLLAILVPCLLALLAIGWGLLRSEDRVRWTAAQSRRVWRIVGVLAVSAAFVGACVAMAEHGGPRGALDWATSSFTEEAKDEQFDPSRVVTANSGNRWTWWKEAAGGLRDRPLGGWGAGSFPVVHKLYRDDQLSVVQPHSVPLQFLVETGVVGGLLALGAIFTLLGVGYLRVRDMRPGRERELGVTLLAAGVAWTVHGIFDWDWSLPGATLPMMVAMGTLVALPARAVPPRERSVEALLGSSASPGRWGLVALAALLAAAAIGSAQLPARAESVAAEAETIAGDRQDPVALEQAAARADLAARLDPVSVRPLFVAAAIAQGRGRLIEARRLLLDAVDRQPYSAEAWYRLALVALALADFEGFQDAATRALRNDPSSGTALGLARRAELARTPTSASATATGTPLAAAGAVAPVGVAPAPTDPTGAAAPTGAAGVAPTPVPTPTPAPTVTPDAVATPGLPASP</sequence>
<evidence type="ECO:0000256" key="6">
    <source>
        <dbReference type="SAM" id="Phobius"/>
    </source>
</evidence>
<dbReference type="GO" id="GO:0016020">
    <property type="term" value="C:membrane"/>
    <property type="evidence" value="ECO:0007669"/>
    <property type="project" value="UniProtKB-SubCell"/>
</dbReference>
<evidence type="ECO:0000256" key="5">
    <source>
        <dbReference type="SAM" id="MobiDB-lite"/>
    </source>
</evidence>
<feature type="transmembrane region" description="Helical" evidence="6">
    <location>
        <begin position="118"/>
        <end position="135"/>
    </location>
</feature>
<dbReference type="InterPro" id="IPR051533">
    <property type="entry name" value="WaaL-like"/>
</dbReference>
<feature type="transmembrane region" description="Helical" evidence="6">
    <location>
        <begin position="482"/>
        <end position="500"/>
    </location>
</feature>
<evidence type="ECO:0000259" key="7">
    <source>
        <dbReference type="Pfam" id="PF04932"/>
    </source>
</evidence>
<feature type="transmembrane region" description="Helical" evidence="6">
    <location>
        <begin position="147"/>
        <end position="168"/>
    </location>
</feature>
<feature type="transmembrane region" description="Helical" evidence="6">
    <location>
        <begin position="52"/>
        <end position="71"/>
    </location>
</feature>
<dbReference type="OrthoDB" id="4350326at2"/>
<dbReference type="Proteomes" id="UP000240739">
    <property type="component" value="Unassembled WGS sequence"/>
</dbReference>
<dbReference type="InterPro" id="IPR011990">
    <property type="entry name" value="TPR-like_helical_dom_sf"/>
</dbReference>
<protein>
    <recommendedName>
        <fullName evidence="7">O-antigen ligase-related domain-containing protein</fullName>
    </recommendedName>
</protein>
<feature type="transmembrane region" description="Helical" evidence="6">
    <location>
        <begin position="450"/>
        <end position="470"/>
    </location>
</feature>
<evidence type="ECO:0000256" key="2">
    <source>
        <dbReference type="ARBA" id="ARBA00022692"/>
    </source>
</evidence>
<feature type="region of interest" description="Disordered" evidence="5">
    <location>
        <begin position="717"/>
        <end position="762"/>
    </location>
</feature>
<dbReference type="AlphaFoldDB" id="A0A2T4UL07"/>